<comment type="cofactor">
    <cofactor evidence="2">
        <name>Ni(2+)</name>
        <dbReference type="ChEBI" id="CHEBI:49786"/>
    </cofactor>
</comment>
<feature type="domain" description="NADH-quinone oxidoreductase subunit D" evidence="3">
    <location>
        <begin position="287"/>
        <end position="360"/>
    </location>
</feature>
<dbReference type="GO" id="GO:0051287">
    <property type="term" value="F:NAD binding"/>
    <property type="evidence" value="ECO:0007669"/>
    <property type="project" value="InterPro"/>
</dbReference>
<feature type="binding site" evidence="2">
    <location>
        <position position="46"/>
    </location>
    <ligand>
        <name>Mg(2+)</name>
        <dbReference type="ChEBI" id="CHEBI:18420"/>
    </ligand>
</feature>
<evidence type="ECO:0000259" key="3">
    <source>
        <dbReference type="Pfam" id="PF00346"/>
    </source>
</evidence>
<dbReference type="Proteomes" id="UP000426424">
    <property type="component" value="Chromosome"/>
</dbReference>
<name>A0A6I6EEH4_THETI</name>
<keyword evidence="1" id="KW-0560">Oxidoreductase</keyword>
<accession>A0A6I6EEH4</accession>
<proteinExistence type="predicted"/>
<dbReference type="InterPro" id="IPR001135">
    <property type="entry name" value="NADH_Q_OxRdtase_suD"/>
</dbReference>
<dbReference type="PANTHER" id="PTHR43485:SF1">
    <property type="entry name" value="FORMATE HYDROGENLYASE SUBUNIT 5-RELATED"/>
    <property type="match status" value="1"/>
</dbReference>
<organism evidence="4 5">
    <name type="scientific">Thermochromatium tepidum ATCC 43061</name>
    <dbReference type="NCBI Taxonomy" id="316276"/>
    <lineage>
        <taxon>Bacteria</taxon>
        <taxon>Pseudomonadati</taxon>
        <taxon>Pseudomonadota</taxon>
        <taxon>Gammaproteobacteria</taxon>
        <taxon>Chromatiales</taxon>
        <taxon>Chromatiaceae</taxon>
        <taxon>Thermochromatium</taxon>
    </lineage>
</organism>
<dbReference type="Pfam" id="PF00346">
    <property type="entry name" value="Complex1_49kDa"/>
    <property type="match status" value="2"/>
</dbReference>
<keyword evidence="2" id="KW-0460">Magnesium</keyword>
<dbReference type="Pfam" id="PF00374">
    <property type="entry name" value="NiFeSe_Hases"/>
    <property type="match status" value="1"/>
</dbReference>
<dbReference type="SUPFAM" id="SSF56762">
    <property type="entry name" value="HydB/Nqo4-like"/>
    <property type="match status" value="1"/>
</dbReference>
<evidence type="ECO:0000256" key="1">
    <source>
        <dbReference type="ARBA" id="ARBA00023002"/>
    </source>
</evidence>
<dbReference type="InterPro" id="IPR001501">
    <property type="entry name" value="Ni-dep_hyd_lsu"/>
</dbReference>
<dbReference type="InterPro" id="IPR029014">
    <property type="entry name" value="NiFe-Hase_large"/>
</dbReference>
<gene>
    <name evidence="4" type="ORF">E6P07_01535</name>
</gene>
<keyword evidence="2" id="KW-0408">Iron</keyword>
<dbReference type="Gene3D" id="1.10.645.10">
    <property type="entry name" value="Cytochrome-c3 Hydrogenase, chain B"/>
    <property type="match status" value="1"/>
</dbReference>
<dbReference type="KEGG" id="ttp:E6P07_01535"/>
<dbReference type="AlphaFoldDB" id="A0A6I6EEH4"/>
<feature type="binding site" evidence="2">
    <location>
        <position position="68"/>
    </location>
    <ligand>
        <name>Fe cation</name>
        <dbReference type="ChEBI" id="CHEBI:24875"/>
    </ligand>
</feature>
<dbReference type="InterPro" id="IPR018194">
    <property type="entry name" value="Ni-dep_hyd_lsu_Ni_BS"/>
</dbReference>
<feature type="domain" description="NADH-quinone oxidoreductase subunit D" evidence="3">
    <location>
        <begin position="119"/>
        <end position="283"/>
    </location>
</feature>
<dbReference type="GO" id="GO:0048038">
    <property type="term" value="F:quinone binding"/>
    <property type="evidence" value="ECO:0007669"/>
    <property type="project" value="InterPro"/>
</dbReference>
<feature type="binding site" evidence="2">
    <location>
        <position position="321"/>
    </location>
    <ligand>
        <name>Mg(2+)</name>
        <dbReference type="ChEBI" id="CHEBI:18420"/>
    </ligand>
</feature>
<keyword evidence="5" id="KW-1185">Reference proteome</keyword>
<dbReference type="PROSITE" id="PS00507">
    <property type="entry name" value="NI_HGENASE_L_1"/>
    <property type="match status" value="1"/>
</dbReference>
<dbReference type="OrthoDB" id="9801496at2"/>
<evidence type="ECO:0000256" key="2">
    <source>
        <dbReference type="PIRSR" id="PIRSR601501-1"/>
    </source>
</evidence>
<feature type="binding site" evidence="2">
    <location>
        <position position="354"/>
    </location>
    <ligand>
        <name>Ni(2+)</name>
        <dbReference type="ChEBI" id="CHEBI:49786"/>
    </ligand>
</feature>
<dbReference type="RefSeq" id="WP_153973986.1">
    <property type="nucleotide sequence ID" value="NZ_CP039268.1"/>
</dbReference>
<keyword evidence="2" id="KW-0533">Nickel</keyword>
<feature type="binding site" evidence="2">
    <location>
        <position position="65"/>
    </location>
    <ligand>
        <name>Ni(2+)</name>
        <dbReference type="ChEBI" id="CHEBI:49786"/>
    </ligand>
</feature>
<dbReference type="InterPro" id="IPR052197">
    <property type="entry name" value="ComplexI_49kDa-like"/>
</dbReference>
<keyword evidence="2" id="KW-0479">Metal-binding</keyword>
<dbReference type="GO" id="GO:0016651">
    <property type="term" value="F:oxidoreductase activity, acting on NAD(P)H"/>
    <property type="evidence" value="ECO:0007669"/>
    <property type="project" value="InterPro"/>
</dbReference>
<dbReference type="PANTHER" id="PTHR43485">
    <property type="entry name" value="HYDROGENASE-4 COMPONENT G"/>
    <property type="match status" value="1"/>
</dbReference>
<dbReference type="GO" id="GO:0008901">
    <property type="term" value="F:ferredoxin hydrogenase activity"/>
    <property type="evidence" value="ECO:0007669"/>
    <property type="project" value="InterPro"/>
</dbReference>
<dbReference type="EMBL" id="CP039268">
    <property type="protein sequence ID" value="QGU31787.1"/>
    <property type="molecule type" value="Genomic_DNA"/>
</dbReference>
<protein>
    <submittedName>
        <fullName evidence="4">NADH-quinone oxidoreductase subunit D</fullName>
    </submittedName>
</protein>
<comment type="cofactor">
    <cofactor evidence="2">
        <name>Fe cation</name>
        <dbReference type="ChEBI" id="CHEBI:24875"/>
    </cofactor>
</comment>
<feature type="binding site" evidence="2">
    <location>
        <position position="68"/>
    </location>
    <ligand>
        <name>Ni(2+)</name>
        <dbReference type="ChEBI" id="CHEBI:49786"/>
    </ligand>
</feature>
<evidence type="ECO:0000313" key="4">
    <source>
        <dbReference type="EMBL" id="QGU31787.1"/>
    </source>
</evidence>
<sequence>MSNTTIVPFGPQHPVLPEPIHLDLELDDERVVRALPSIGYVHRGLELLAERYDVVEMAQVAERICGICSFIHGQGYCQGIEQLMGIEVPPRAVYLRTVWAEISRIQSHLLWLGLAADALGYESLFQHTWRIREQMLDIIEETTGGRVIFGVCKVGGIRKDVDDETLRGVRRRIPEIRAAFDEIATIVRQDPTVKRRTVGVGLLSAEEARALGAVGPVLRASGVAQDTRRLGYAAYGELDWEPVVEQDGDCYARCLVRVREIDQSFDLIIQCLDRMPAGEVEVSVKGKRPKGEAMFRLEQPRGEVCYYMSASGHKNLDRFRVRTPTFANIAPLVHMLRGCELAQVPVIVLTIDPCVSCNER</sequence>
<feature type="binding site" evidence="2">
    <location>
        <position position="357"/>
    </location>
    <ligand>
        <name>Fe cation</name>
        <dbReference type="ChEBI" id="CHEBI:24875"/>
    </ligand>
</feature>
<reference evidence="4 5" key="1">
    <citation type="submission" date="2019-12" db="EMBL/GenBank/DDBJ databases">
        <title>The complete genome of the thermophilic, anoxygenic phototrophic gammaproteobacterium Thermochromatium tepidum.</title>
        <authorList>
            <person name="Sattley W.M."/>
            <person name="Swingley W.D."/>
            <person name="Burchell B.M."/>
            <person name="Gurbani S.A."/>
            <person name="Kujawa C.M."/>
            <person name="Nuccio D.A."/>
            <person name="Schladweiler J."/>
            <person name="Shaffer K.N."/>
            <person name="Stokes L.M."/>
            <person name="Touchman J.W."/>
            <person name="Blankenship R.E."/>
            <person name="Madigan M.T."/>
        </authorList>
    </citation>
    <scope>NUCLEOTIDE SEQUENCE [LARGE SCALE GENOMIC DNA]</scope>
    <source>
        <strain evidence="4 5">ATCC 43061</strain>
    </source>
</reference>
<dbReference type="GO" id="GO:0016151">
    <property type="term" value="F:nickel cation binding"/>
    <property type="evidence" value="ECO:0007669"/>
    <property type="project" value="InterPro"/>
</dbReference>
<evidence type="ECO:0000313" key="5">
    <source>
        <dbReference type="Proteomes" id="UP000426424"/>
    </source>
</evidence>